<evidence type="ECO:0000313" key="1">
    <source>
        <dbReference type="EMBL" id="BBG24728.1"/>
    </source>
</evidence>
<sequence>MLEIIKNGGEKMEDSYSESMKIDIPRGLLIKIISDPFIFMSTTGHIIVLRKLDSGNYLIGTINDRVLNDKITEKSKTDLFIGELSPPNFTGSMLIYRGDTFDGKVIFEIVADLTSFSRDMSLNFSMKLKVDEGILGFFKNRLATAEHVIKSHVIPTFKKFSDLTKEASELTLIEPVDIPKYIVTKAKQTFNGIMMVYNPNIYALFKVENGTITRSVAKVGETSLNGNDVLFRLIQEREKLTVKTLDPLMLNVTSMVNELA</sequence>
<dbReference type="AlphaFoldDB" id="A0A510DXP4"/>
<dbReference type="KEGG" id="step:IC006_2062"/>
<accession>A0A510DXP4</accession>
<name>A0A510DXP4_9CREN</name>
<dbReference type="Proteomes" id="UP000322983">
    <property type="component" value="Chromosome"/>
</dbReference>
<organism evidence="1 2">
    <name type="scientific">Sulfuracidifex tepidarius</name>
    <dbReference type="NCBI Taxonomy" id="1294262"/>
    <lineage>
        <taxon>Archaea</taxon>
        <taxon>Thermoproteota</taxon>
        <taxon>Thermoprotei</taxon>
        <taxon>Sulfolobales</taxon>
        <taxon>Sulfolobaceae</taxon>
        <taxon>Sulfuracidifex</taxon>
    </lineage>
</organism>
<gene>
    <name evidence="1" type="ORF">IC006_2062</name>
</gene>
<protein>
    <submittedName>
        <fullName evidence="1">Uncharacterized protein</fullName>
    </submittedName>
</protein>
<keyword evidence="2" id="KW-1185">Reference proteome</keyword>
<reference evidence="1 2" key="1">
    <citation type="journal article" date="2020" name="Int. J. Syst. Evol. Microbiol.">
        <title>Sulfuracidifex tepidarius gen. nov., sp. nov. and transfer of Sulfolobus metallicus Huber and Stetter 1992 to the genus Sulfuracidifex as Sulfuracidifex metallicus comb. nov.</title>
        <authorList>
            <person name="Itoh T."/>
            <person name="Miura T."/>
            <person name="Sakai H.D."/>
            <person name="Kato S."/>
            <person name="Ohkuma M."/>
            <person name="Takashina T."/>
        </authorList>
    </citation>
    <scope>NUCLEOTIDE SEQUENCE [LARGE SCALE GENOMIC DNA]</scope>
    <source>
        <strain evidence="1 2">IC-006</strain>
    </source>
</reference>
<dbReference type="STRING" id="1294262.GCA_001316085_01746"/>
<dbReference type="EMBL" id="AP018929">
    <property type="protein sequence ID" value="BBG24728.1"/>
    <property type="molecule type" value="Genomic_DNA"/>
</dbReference>
<proteinExistence type="predicted"/>
<evidence type="ECO:0000313" key="2">
    <source>
        <dbReference type="Proteomes" id="UP000322983"/>
    </source>
</evidence>